<name>A0ABS8K2F2_9BURK</name>
<dbReference type="EMBL" id="JAJITD010000017">
    <property type="protein sequence ID" value="MCC8396325.1"/>
    <property type="molecule type" value="Genomic_DNA"/>
</dbReference>
<feature type="transmembrane region" description="Helical" evidence="1">
    <location>
        <begin position="44"/>
        <end position="67"/>
    </location>
</feature>
<gene>
    <name evidence="2" type="ORF">LJ656_27420</name>
</gene>
<comment type="caution">
    <text evidence="2">The sequence shown here is derived from an EMBL/GenBank/DDBJ whole genome shotgun (WGS) entry which is preliminary data.</text>
</comment>
<dbReference type="RefSeq" id="WP_230512670.1">
    <property type="nucleotide sequence ID" value="NZ_JAJITD010000017.1"/>
</dbReference>
<reference evidence="2 3" key="1">
    <citation type="submission" date="2021-11" db="EMBL/GenBank/DDBJ databases">
        <authorList>
            <person name="Oh E.-T."/>
            <person name="Kim S.-B."/>
        </authorList>
    </citation>
    <scope>NUCLEOTIDE SEQUENCE [LARGE SCALE GENOMIC DNA]</scope>
    <source>
        <strain evidence="2 3">MMS20-SJTR3</strain>
    </source>
</reference>
<evidence type="ECO:0000256" key="1">
    <source>
        <dbReference type="SAM" id="Phobius"/>
    </source>
</evidence>
<evidence type="ECO:0000313" key="2">
    <source>
        <dbReference type="EMBL" id="MCC8396325.1"/>
    </source>
</evidence>
<proteinExistence type="predicted"/>
<accession>A0ABS8K2F2</accession>
<keyword evidence="1" id="KW-0812">Transmembrane</keyword>
<feature type="transmembrane region" description="Helical" evidence="1">
    <location>
        <begin position="79"/>
        <end position="98"/>
    </location>
</feature>
<protein>
    <submittedName>
        <fullName evidence="2">Uncharacterized protein</fullName>
    </submittedName>
</protein>
<organism evidence="2 3">
    <name type="scientific">Paraburkholderia sejongensis</name>
    <dbReference type="NCBI Taxonomy" id="2886946"/>
    <lineage>
        <taxon>Bacteria</taxon>
        <taxon>Pseudomonadati</taxon>
        <taxon>Pseudomonadota</taxon>
        <taxon>Betaproteobacteria</taxon>
        <taxon>Burkholderiales</taxon>
        <taxon>Burkholderiaceae</taxon>
        <taxon>Paraburkholderia</taxon>
    </lineage>
</organism>
<keyword evidence="3" id="KW-1185">Reference proteome</keyword>
<feature type="transmembrane region" description="Helical" evidence="1">
    <location>
        <begin position="12"/>
        <end position="32"/>
    </location>
</feature>
<evidence type="ECO:0000313" key="3">
    <source>
        <dbReference type="Proteomes" id="UP001431019"/>
    </source>
</evidence>
<sequence>MIETKDVLEWCIVLSALILGVYGFLFSVYVTAVNTMKAPPSAFLFLRQFCCVLTGVLVALCVIAAWSGLTAEHFIGWKAWSVLFCLFVVTAYSFLLTMKLGW</sequence>
<dbReference type="Proteomes" id="UP001431019">
    <property type="component" value="Unassembled WGS sequence"/>
</dbReference>
<keyword evidence="1" id="KW-0472">Membrane</keyword>
<keyword evidence="1" id="KW-1133">Transmembrane helix</keyword>